<dbReference type="Gene3D" id="3.40.630.30">
    <property type="match status" value="1"/>
</dbReference>
<gene>
    <name evidence="2" type="ORF">Pla22_22560</name>
</gene>
<dbReference type="SUPFAM" id="SSF55729">
    <property type="entry name" value="Acyl-CoA N-acyltransferases (Nat)"/>
    <property type="match status" value="1"/>
</dbReference>
<dbReference type="InterPro" id="IPR054597">
    <property type="entry name" value="FeeM_cat"/>
</dbReference>
<dbReference type="AlphaFoldDB" id="A0A5C5WVC7"/>
<dbReference type="Pfam" id="PF21926">
    <property type="entry name" value="FeeM"/>
    <property type="match status" value="1"/>
</dbReference>
<sequence>MVNSTLILKPRRVPLVAEESRGYQVLAKDWETGLKVVRDFGDQNSLYEHLVDVRGRGNSGPVQFPFDAYSYHYGLLDGELAVGTLTVTRLVDGILDCQSIYPSCILKSFHQEVFTTCKFRISGTGKSSFRTLRMMLRHAWRDQIVQGSRLVLINADQKLVPFYKRIGFEVIQDSEFVHPLLGTASICLLMRADPNSRSFFSDLFEKVEQPITAADIARCHDIHQSADDDCQSPPIANVGIHSHPFPSRHFQGA</sequence>
<organism evidence="2 3">
    <name type="scientific">Rubripirellula amarantea</name>
    <dbReference type="NCBI Taxonomy" id="2527999"/>
    <lineage>
        <taxon>Bacteria</taxon>
        <taxon>Pseudomonadati</taxon>
        <taxon>Planctomycetota</taxon>
        <taxon>Planctomycetia</taxon>
        <taxon>Pirellulales</taxon>
        <taxon>Pirellulaceae</taxon>
        <taxon>Rubripirellula</taxon>
    </lineage>
</organism>
<reference evidence="2 3" key="1">
    <citation type="submission" date="2019-02" db="EMBL/GenBank/DDBJ databases">
        <title>Deep-cultivation of Planctomycetes and their phenomic and genomic characterization uncovers novel biology.</title>
        <authorList>
            <person name="Wiegand S."/>
            <person name="Jogler M."/>
            <person name="Boedeker C."/>
            <person name="Pinto D."/>
            <person name="Vollmers J."/>
            <person name="Rivas-Marin E."/>
            <person name="Kohn T."/>
            <person name="Peeters S.H."/>
            <person name="Heuer A."/>
            <person name="Rast P."/>
            <person name="Oberbeckmann S."/>
            <person name="Bunk B."/>
            <person name="Jeske O."/>
            <person name="Meyerdierks A."/>
            <person name="Storesund J.E."/>
            <person name="Kallscheuer N."/>
            <person name="Luecker S."/>
            <person name="Lage O.M."/>
            <person name="Pohl T."/>
            <person name="Merkel B.J."/>
            <person name="Hornburger P."/>
            <person name="Mueller R.-W."/>
            <person name="Bruemmer F."/>
            <person name="Labrenz M."/>
            <person name="Spormann A.M."/>
            <person name="Op Den Camp H."/>
            <person name="Overmann J."/>
            <person name="Amann R."/>
            <person name="Jetten M.S.M."/>
            <person name="Mascher T."/>
            <person name="Medema M.H."/>
            <person name="Devos D.P."/>
            <person name="Kaster A.-K."/>
            <person name="Ovreas L."/>
            <person name="Rohde M."/>
            <person name="Galperin M.Y."/>
            <person name="Jogler C."/>
        </authorList>
    </citation>
    <scope>NUCLEOTIDE SEQUENCE [LARGE SCALE GENOMIC DNA]</scope>
    <source>
        <strain evidence="2 3">Pla22</strain>
    </source>
</reference>
<name>A0A5C5WVC7_9BACT</name>
<comment type="caution">
    <text evidence="2">The sequence shown here is derived from an EMBL/GenBank/DDBJ whole genome shotgun (WGS) entry which is preliminary data.</text>
</comment>
<dbReference type="Proteomes" id="UP000316598">
    <property type="component" value="Unassembled WGS sequence"/>
</dbReference>
<keyword evidence="3" id="KW-1185">Reference proteome</keyword>
<protein>
    <recommendedName>
        <fullName evidence="1">N-acyl amino acid synthase FeeM catalytic core domain-containing protein</fullName>
    </recommendedName>
</protein>
<proteinExistence type="predicted"/>
<dbReference type="InterPro" id="IPR016181">
    <property type="entry name" value="Acyl_CoA_acyltransferase"/>
</dbReference>
<feature type="domain" description="N-acyl amino acid synthase FeeM catalytic core" evidence="1">
    <location>
        <begin position="66"/>
        <end position="189"/>
    </location>
</feature>
<accession>A0A5C5WVC7</accession>
<evidence type="ECO:0000313" key="2">
    <source>
        <dbReference type="EMBL" id="TWT54606.1"/>
    </source>
</evidence>
<evidence type="ECO:0000313" key="3">
    <source>
        <dbReference type="Proteomes" id="UP000316598"/>
    </source>
</evidence>
<evidence type="ECO:0000259" key="1">
    <source>
        <dbReference type="Pfam" id="PF21926"/>
    </source>
</evidence>
<dbReference type="EMBL" id="SJPI01000001">
    <property type="protein sequence ID" value="TWT54606.1"/>
    <property type="molecule type" value="Genomic_DNA"/>
</dbReference>